<feature type="region of interest" description="Disordered" evidence="1">
    <location>
        <begin position="136"/>
        <end position="166"/>
    </location>
</feature>
<accession>U2RW59</accession>
<feature type="transmembrane region" description="Helical" evidence="2">
    <location>
        <begin position="71"/>
        <end position="92"/>
    </location>
</feature>
<feature type="compositionally biased region" description="Basic and acidic residues" evidence="1">
    <location>
        <begin position="36"/>
        <end position="46"/>
    </location>
</feature>
<feature type="transmembrane region" description="Helical" evidence="2">
    <location>
        <begin position="104"/>
        <end position="128"/>
    </location>
</feature>
<evidence type="ECO:0000256" key="1">
    <source>
        <dbReference type="SAM" id="MobiDB-lite"/>
    </source>
</evidence>
<keyword evidence="4" id="KW-1185">Reference proteome</keyword>
<feature type="compositionally biased region" description="Low complexity" evidence="1">
    <location>
        <begin position="26"/>
        <end position="35"/>
    </location>
</feature>
<feature type="region of interest" description="Disordered" evidence="1">
    <location>
        <begin position="1"/>
        <end position="65"/>
    </location>
</feature>
<dbReference type="AlphaFoldDB" id="U2RW59"/>
<keyword evidence="2" id="KW-0472">Membrane</keyword>
<dbReference type="EMBL" id="ACVN02000146">
    <property type="protein sequence ID" value="ERK57808.1"/>
    <property type="molecule type" value="Genomic_DNA"/>
</dbReference>
<sequence>MTTGPDPRPRVPLRPSDYGYDEQRFGAPHGPAGRGAADRYGTRPRDDEADWPTSPSIPVVPEATRPPSRRLTAIISLLFGVFGAAPASGAAHRAREAGLPSGRYWTAFLLGWLVHLLVLASVLGLVIAGGRSGSSSGRASAPASSAPASTAPSPSPSASPSQAAFPDGATRCSDTVAVNASTSCQFALNVETAFRSAGATSGTVQVTATSPVTNRDYTMSCVVAAGSVTSCTGGNNAVVYLR</sequence>
<comment type="caution">
    <text evidence="3">The sequence shown here is derived from an EMBL/GenBank/DDBJ whole genome shotgun (WGS) entry which is preliminary data.</text>
</comment>
<feature type="compositionally biased region" description="Low complexity" evidence="1">
    <location>
        <begin position="136"/>
        <end position="164"/>
    </location>
</feature>
<organism evidence="3 4">
    <name type="scientific">Propionibacterium acidifaciens F0233</name>
    <dbReference type="NCBI Taxonomy" id="553198"/>
    <lineage>
        <taxon>Bacteria</taxon>
        <taxon>Bacillati</taxon>
        <taxon>Actinomycetota</taxon>
        <taxon>Actinomycetes</taxon>
        <taxon>Propionibacteriales</taxon>
        <taxon>Propionibacteriaceae</taxon>
        <taxon>Propionibacterium</taxon>
    </lineage>
</organism>
<dbReference type="GeneID" id="95360353"/>
<keyword evidence="2" id="KW-0812">Transmembrane</keyword>
<reference evidence="3" key="1">
    <citation type="submission" date="2013-08" db="EMBL/GenBank/DDBJ databases">
        <authorList>
            <person name="Durkin A.S."/>
            <person name="Haft D.R."/>
            <person name="McCorrison J."/>
            <person name="Torralba M."/>
            <person name="Gillis M."/>
            <person name="Haft D.H."/>
            <person name="Methe B."/>
            <person name="Sutton G."/>
            <person name="Nelson K.E."/>
        </authorList>
    </citation>
    <scope>NUCLEOTIDE SEQUENCE [LARGE SCALE GENOMIC DNA]</scope>
    <source>
        <strain evidence="3">F0233</strain>
    </source>
</reference>
<dbReference type="OrthoDB" id="166978at2"/>
<keyword evidence="2" id="KW-1133">Transmembrane helix</keyword>
<evidence type="ECO:0000256" key="2">
    <source>
        <dbReference type="SAM" id="Phobius"/>
    </source>
</evidence>
<evidence type="ECO:0000313" key="4">
    <source>
        <dbReference type="Proteomes" id="UP000017052"/>
    </source>
</evidence>
<dbReference type="Proteomes" id="UP000017052">
    <property type="component" value="Unassembled WGS sequence"/>
</dbReference>
<proteinExistence type="predicted"/>
<protein>
    <submittedName>
        <fullName evidence="3">Uncharacterized protein</fullName>
    </submittedName>
</protein>
<gene>
    <name evidence="3" type="ORF">HMPREF0682_1308</name>
</gene>
<evidence type="ECO:0000313" key="3">
    <source>
        <dbReference type="EMBL" id="ERK57808.1"/>
    </source>
</evidence>
<dbReference type="RefSeq" id="WP_021797294.1">
    <property type="nucleotide sequence ID" value="NZ_ACVN02000146.1"/>
</dbReference>
<name>U2RW59_9ACTN</name>